<evidence type="ECO:0000313" key="6">
    <source>
        <dbReference type="Proteomes" id="UP000199236"/>
    </source>
</evidence>
<name>A0A1I5CLM4_9HYPH</name>
<keyword evidence="6" id="KW-1185">Reference proteome</keyword>
<dbReference type="OrthoDB" id="8450651at2"/>
<dbReference type="SUPFAM" id="SSF47226">
    <property type="entry name" value="Histidine-containing phosphotransfer domain, HPT domain"/>
    <property type="match status" value="1"/>
</dbReference>
<keyword evidence="1" id="KW-0902">Two-component regulatory system</keyword>
<feature type="modified residue" description="Phosphohistidine" evidence="2">
    <location>
        <position position="49"/>
    </location>
</feature>
<dbReference type="RefSeq" id="WP_090069565.1">
    <property type="nucleotide sequence ID" value="NZ_FOVR01000002.1"/>
</dbReference>
<dbReference type="PROSITE" id="PS50894">
    <property type="entry name" value="HPT"/>
    <property type="match status" value="1"/>
</dbReference>
<evidence type="ECO:0000256" key="2">
    <source>
        <dbReference type="PROSITE-ProRule" id="PRU00110"/>
    </source>
</evidence>
<dbReference type="InterPro" id="IPR036641">
    <property type="entry name" value="HPT_dom_sf"/>
</dbReference>
<protein>
    <submittedName>
        <fullName evidence="5">Hpt domain-containing protein</fullName>
    </submittedName>
</protein>
<dbReference type="Proteomes" id="UP000199236">
    <property type="component" value="Unassembled WGS sequence"/>
</dbReference>
<feature type="region of interest" description="Disordered" evidence="3">
    <location>
        <begin position="125"/>
        <end position="144"/>
    </location>
</feature>
<dbReference type="Pfam" id="PF01627">
    <property type="entry name" value="Hpt"/>
    <property type="match status" value="1"/>
</dbReference>
<dbReference type="STRING" id="655353.SAMN04488056_102275"/>
<evidence type="ECO:0000256" key="1">
    <source>
        <dbReference type="ARBA" id="ARBA00023012"/>
    </source>
</evidence>
<dbReference type="InterPro" id="IPR008207">
    <property type="entry name" value="Sig_transdc_His_kin_Hpt_dom"/>
</dbReference>
<proteinExistence type="predicted"/>
<dbReference type="GO" id="GO:0004672">
    <property type="term" value="F:protein kinase activity"/>
    <property type="evidence" value="ECO:0007669"/>
    <property type="project" value="UniProtKB-ARBA"/>
</dbReference>
<dbReference type="EMBL" id="FOVR01000002">
    <property type="protein sequence ID" value="SFN87925.1"/>
    <property type="molecule type" value="Genomic_DNA"/>
</dbReference>
<dbReference type="Gene3D" id="1.20.120.160">
    <property type="entry name" value="HPT domain"/>
    <property type="match status" value="1"/>
</dbReference>
<keyword evidence="2" id="KW-0597">Phosphoprotein</keyword>
<dbReference type="AlphaFoldDB" id="A0A1I5CLM4"/>
<evidence type="ECO:0000313" key="5">
    <source>
        <dbReference type="EMBL" id="SFN87925.1"/>
    </source>
</evidence>
<evidence type="ECO:0000256" key="3">
    <source>
        <dbReference type="SAM" id="MobiDB-lite"/>
    </source>
</evidence>
<accession>A0A1I5CLM4</accession>
<evidence type="ECO:0000259" key="4">
    <source>
        <dbReference type="PROSITE" id="PS50894"/>
    </source>
</evidence>
<gene>
    <name evidence="5" type="ORF">SAMN04488056_102275</name>
</gene>
<feature type="domain" description="HPt" evidence="4">
    <location>
        <begin position="1"/>
        <end position="106"/>
    </location>
</feature>
<organism evidence="5 6">
    <name type="scientific">Cohaesibacter marisflavi</name>
    <dbReference type="NCBI Taxonomy" id="655353"/>
    <lineage>
        <taxon>Bacteria</taxon>
        <taxon>Pseudomonadati</taxon>
        <taxon>Pseudomonadota</taxon>
        <taxon>Alphaproteobacteria</taxon>
        <taxon>Hyphomicrobiales</taxon>
        <taxon>Cohaesibacteraceae</taxon>
    </lineage>
</organism>
<dbReference type="SMART" id="SM00073">
    <property type="entry name" value="HPT"/>
    <property type="match status" value="1"/>
</dbReference>
<dbReference type="GO" id="GO:0000160">
    <property type="term" value="P:phosphorelay signal transduction system"/>
    <property type="evidence" value="ECO:0007669"/>
    <property type="project" value="UniProtKB-KW"/>
</dbReference>
<sequence length="144" mass="15750">MIDQLRKLIARHCETLQREVRGIEQNVAAILEADEPSSDLVQQTIAKAHKLKGGSGTIGFQDISETAAGLERALKMVAQLSGPLPVEVKDEIARLFAMLADLIRTVQPEQSDLFNVQLPTDVQTPVQVEEAPVPRGPDQMRSVS</sequence>
<dbReference type="CDD" id="cd00088">
    <property type="entry name" value="HPT"/>
    <property type="match status" value="1"/>
</dbReference>
<reference evidence="5 6" key="1">
    <citation type="submission" date="2016-10" db="EMBL/GenBank/DDBJ databases">
        <authorList>
            <person name="de Groot N.N."/>
        </authorList>
    </citation>
    <scope>NUCLEOTIDE SEQUENCE [LARGE SCALE GENOMIC DNA]</scope>
    <source>
        <strain evidence="5 6">CGMCC 1.9157</strain>
    </source>
</reference>